<protein>
    <recommendedName>
        <fullName evidence="3">DUF4267 domain-containing protein</fullName>
    </recommendedName>
</protein>
<dbReference type="HOGENOM" id="CLU_1652794_0_0_1"/>
<dbReference type="GeneID" id="27905988"/>
<dbReference type="Pfam" id="PF14087">
    <property type="entry name" value="DUF4267"/>
    <property type="match status" value="1"/>
</dbReference>
<evidence type="ECO:0000313" key="2">
    <source>
        <dbReference type="Proteomes" id="UP000016931"/>
    </source>
</evidence>
<keyword evidence="2" id="KW-1185">Reference proteome</keyword>
<evidence type="ECO:0008006" key="3">
    <source>
        <dbReference type="Google" id="ProtNLM"/>
    </source>
</evidence>
<proteinExistence type="predicted"/>
<organism evidence="1 2">
    <name type="scientific">Sphaerulina musiva (strain SO2202)</name>
    <name type="common">Poplar stem canker fungus</name>
    <name type="synonym">Septoria musiva</name>
    <dbReference type="NCBI Taxonomy" id="692275"/>
    <lineage>
        <taxon>Eukaryota</taxon>
        <taxon>Fungi</taxon>
        <taxon>Dikarya</taxon>
        <taxon>Ascomycota</taxon>
        <taxon>Pezizomycotina</taxon>
        <taxon>Dothideomycetes</taxon>
        <taxon>Dothideomycetidae</taxon>
        <taxon>Mycosphaerellales</taxon>
        <taxon>Mycosphaerellaceae</taxon>
        <taxon>Sphaerulina</taxon>
    </lineage>
</organism>
<dbReference type="Proteomes" id="UP000016931">
    <property type="component" value="Unassembled WGS sequence"/>
</dbReference>
<dbReference type="EMBL" id="KB456263">
    <property type="protein sequence ID" value="EMF13511.1"/>
    <property type="molecule type" value="Genomic_DNA"/>
</dbReference>
<name>M3BZN2_SPHMS</name>
<gene>
    <name evidence="1" type="ORF">SEPMUDRAFT_42002</name>
</gene>
<dbReference type="InterPro" id="IPR025363">
    <property type="entry name" value="DUF4267"/>
</dbReference>
<dbReference type="OrthoDB" id="3905156at2759"/>
<dbReference type="AlphaFoldDB" id="M3BZN2"/>
<dbReference type="RefSeq" id="XP_016761632.1">
    <property type="nucleotide sequence ID" value="XM_016908851.1"/>
</dbReference>
<dbReference type="eggNOG" id="ENOG502TB1H">
    <property type="taxonomic scope" value="Eukaryota"/>
</dbReference>
<evidence type="ECO:0000313" key="1">
    <source>
        <dbReference type="EMBL" id="EMF13511.1"/>
    </source>
</evidence>
<dbReference type="OMA" id="WGRNDPL"/>
<reference evidence="1 2" key="1">
    <citation type="journal article" date="2012" name="PLoS Pathog.">
        <title>Diverse lifestyles and strategies of plant pathogenesis encoded in the genomes of eighteen Dothideomycetes fungi.</title>
        <authorList>
            <person name="Ohm R.A."/>
            <person name="Feau N."/>
            <person name="Henrissat B."/>
            <person name="Schoch C.L."/>
            <person name="Horwitz B.A."/>
            <person name="Barry K.W."/>
            <person name="Condon B.J."/>
            <person name="Copeland A.C."/>
            <person name="Dhillon B."/>
            <person name="Glaser F."/>
            <person name="Hesse C.N."/>
            <person name="Kosti I."/>
            <person name="LaButti K."/>
            <person name="Lindquist E.A."/>
            <person name="Lucas S."/>
            <person name="Salamov A.A."/>
            <person name="Bradshaw R.E."/>
            <person name="Ciuffetti L."/>
            <person name="Hamelin R.C."/>
            <person name="Kema G.H.J."/>
            <person name="Lawrence C."/>
            <person name="Scott J.A."/>
            <person name="Spatafora J.W."/>
            <person name="Turgeon B.G."/>
            <person name="de Wit P.J.G.M."/>
            <person name="Zhong S."/>
            <person name="Goodwin S.B."/>
            <person name="Grigoriev I.V."/>
        </authorList>
    </citation>
    <scope>NUCLEOTIDE SEQUENCE [LARGE SCALE GENOMIC DNA]</scope>
    <source>
        <strain evidence="1 2">SO2202</strain>
    </source>
</reference>
<sequence length="164" mass="17421">MATRYPGESLWTNLPPPAECLAILVGCAELIVSGIGGLSDASAFGKSYGVEIDTPSAVAENKEAPPLTRNQKTQKALVQAISFRNIQNGALILTLACYTRDRKALGFAVLYGAMSSLADAAIVKKYGIQELAGAHGVTMLNYLMVGGSLLYWARNDPWPFVGKA</sequence>
<accession>M3BZN2</accession>